<dbReference type="EMBL" id="QURH01000588">
    <property type="protein sequence ID" value="RFU39053.1"/>
    <property type="molecule type" value="Genomic_DNA"/>
</dbReference>
<organism evidence="1 2">
    <name type="scientific">Actinomadura logoneensis</name>
    <dbReference type="NCBI Taxonomy" id="2293572"/>
    <lineage>
        <taxon>Bacteria</taxon>
        <taxon>Bacillati</taxon>
        <taxon>Actinomycetota</taxon>
        <taxon>Actinomycetes</taxon>
        <taxon>Streptosporangiales</taxon>
        <taxon>Thermomonosporaceae</taxon>
        <taxon>Actinomadura</taxon>
    </lineage>
</organism>
<dbReference type="Proteomes" id="UP000261811">
    <property type="component" value="Unassembled WGS sequence"/>
</dbReference>
<keyword evidence="2" id="KW-1185">Reference proteome</keyword>
<name>A0A372JGB3_9ACTN</name>
<dbReference type="AlphaFoldDB" id="A0A372JGB3"/>
<gene>
    <name evidence="1" type="ORF">DZF91_24450</name>
</gene>
<accession>A0A372JGB3</accession>
<reference evidence="1 2" key="1">
    <citation type="submission" date="2018-08" db="EMBL/GenBank/DDBJ databases">
        <title>Actinomadura jelena sp. nov., a novel Actinomycete isolated from soil in Chad.</title>
        <authorList>
            <person name="Shi L."/>
        </authorList>
    </citation>
    <scope>NUCLEOTIDE SEQUENCE [LARGE SCALE GENOMIC DNA]</scope>
    <source>
        <strain evidence="1 2">NEAU-G17</strain>
    </source>
</reference>
<sequence>MVPGRGGGLMLSLHLAALTDGLPDGVEDALALVDGFDGALTHGLGRLGEPEAAAVEALAAALSAA</sequence>
<proteinExistence type="predicted"/>
<evidence type="ECO:0000313" key="2">
    <source>
        <dbReference type="Proteomes" id="UP000261811"/>
    </source>
</evidence>
<protein>
    <submittedName>
        <fullName evidence="1">Uncharacterized protein</fullName>
    </submittedName>
</protein>
<feature type="non-terminal residue" evidence="1">
    <location>
        <position position="65"/>
    </location>
</feature>
<comment type="caution">
    <text evidence="1">The sequence shown here is derived from an EMBL/GenBank/DDBJ whole genome shotgun (WGS) entry which is preliminary data.</text>
</comment>
<evidence type="ECO:0000313" key="1">
    <source>
        <dbReference type="EMBL" id="RFU39053.1"/>
    </source>
</evidence>